<name>A0A0F8ZS26_9ZZZZ</name>
<sequence length="230" mass="26605">TQYINPLLFCPSPRNIPEVIQSWEAIPFDKFIVKNKLEDVAYKEGKKYFLENKQYTHLVMCADDLVIYYNSFFTLLFDVLDYGYSNLAGISNIDESQMDVYCCKPLGVDPTKVSKGSFYTKENVPKEKIFEVGFTGFTCQFIDRELMEDLTFTGGCNGGKGCMDLQFTKECINLGVPQMVDRRALFYHMRMAQYDEVRAWKNKAKGCERKSYTVLLKSGERLINIKSYIK</sequence>
<proteinExistence type="predicted"/>
<gene>
    <name evidence="1" type="ORF">LCGC14_2660980</name>
</gene>
<evidence type="ECO:0000313" key="1">
    <source>
        <dbReference type="EMBL" id="KKK96618.1"/>
    </source>
</evidence>
<reference evidence="1" key="1">
    <citation type="journal article" date="2015" name="Nature">
        <title>Complex archaea that bridge the gap between prokaryotes and eukaryotes.</title>
        <authorList>
            <person name="Spang A."/>
            <person name="Saw J.H."/>
            <person name="Jorgensen S.L."/>
            <person name="Zaremba-Niedzwiedzka K."/>
            <person name="Martijn J."/>
            <person name="Lind A.E."/>
            <person name="van Eijk R."/>
            <person name="Schleper C."/>
            <person name="Guy L."/>
            <person name="Ettema T.J."/>
        </authorList>
    </citation>
    <scope>NUCLEOTIDE SEQUENCE</scope>
</reference>
<feature type="non-terminal residue" evidence="1">
    <location>
        <position position="1"/>
    </location>
</feature>
<protein>
    <recommendedName>
        <fullName evidence="2">Glycosyltransferase 2-like domain-containing protein</fullName>
    </recommendedName>
</protein>
<accession>A0A0F8ZS26</accession>
<dbReference type="AlphaFoldDB" id="A0A0F8ZS26"/>
<evidence type="ECO:0008006" key="2">
    <source>
        <dbReference type="Google" id="ProtNLM"/>
    </source>
</evidence>
<comment type="caution">
    <text evidence="1">The sequence shown here is derived from an EMBL/GenBank/DDBJ whole genome shotgun (WGS) entry which is preliminary data.</text>
</comment>
<organism evidence="1">
    <name type="scientific">marine sediment metagenome</name>
    <dbReference type="NCBI Taxonomy" id="412755"/>
    <lineage>
        <taxon>unclassified sequences</taxon>
        <taxon>metagenomes</taxon>
        <taxon>ecological metagenomes</taxon>
    </lineage>
</organism>
<dbReference type="EMBL" id="LAZR01046400">
    <property type="protein sequence ID" value="KKK96618.1"/>
    <property type="molecule type" value="Genomic_DNA"/>
</dbReference>